<dbReference type="SMART" id="SM00692">
    <property type="entry name" value="DM3"/>
    <property type="match status" value="1"/>
</dbReference>
<feature type="compositionally biased region" description="Low complexity" evidence="6">
    <location>
        <begin position="584"/>
        <end position="594"/>
    </location>
</feature>
<evidence type="ECO:0000313" key="8">
    <source>
        <dbReference type="EnsemblMetazoa" id="AALFPA23_021786.P32260"/>
    </source>
</evidence>
<dbReference type="PROSITE" id="PS50950">
    <property type="entry name" value="ZF_THAP"/>
    <property type="match status" value="1"/>
</dbReference>
<dbReference type="PANTHER" id="PTHR46600">
    <property type="entry name" value="THAP DOMAIN-CONTAINING"/>
    <property type="match status" value="1"/>
</dbReference>
<dbReference type="Pfam" id="PF05485">
    <property type="entry name" value="THAP"/>
    <property type="match status" value="1"/>
</dbReference>
<dbReference type="Gene3D" id="6.20.210.20">
    <property type="entry name" value="THAP domain"/>
    <property type="match status" value="1"/>
</dbReference>
<feature type="compositionally biased region" description="Basic and acidic residues" evidence="6">
    <location>
        <begin position="539"/>
        <end position="555"/>
    </location>
</feature>
<organism evidence="8 9">
    <name type="scientific">Aedes albopictus</name>
    <name type="common">Asian tiger mosquito</name>
    <name type="synonym">Stegomyia albopicta</name>
    <dbReference type="NCBI Taxonomy" id="7160"/>
    <lineage>
        <taxon>Eukaryota</taxon>
        <taxon>Metazoa</taxon>
        <taxon>Ecdysozoa</taxon>
        <taxon>Arthropoda</taxon>
        <taxon>Hexapoda</taxon>
        <taxon>Insecta</taxon>
        <taxon>Pterygota</taxon>
        <taxon>Neoptera</taxon>
        <taxon>Endopterygota</taxon>
        <taxon>Diptera</taxon>
        <taxon>Nematocera</taxon>
        <taxon>Culicoidea</taxon>
        <taxon>Culicidae</taxon>
        <taxon>Culicinae</taxon>
        <taxon>Aedini</taxon>
        <taxon>Aedes</taxon>
        <taxon>Stegomyia</taxon>
    </lineage>
</organism>
<evidence type="ECO:0000256" key="5">
    <source>
        <dbReference type="PROSITE-ProRule" id="PRU00309"/>
    </source>
</evidence>
<feature type="compositionally biased region" description="Low complexity" evidence="6">
    <location>
        <begin position="411"/>
        <end position="433"/>
    </location>
</feature>
<evidence type="ECO:0000259" key="7">
    <source>
        <dbReference type="PROSITE" id="PS50950"/>
    </source>
</evidence>
<dbReference type="InterPro" id="IPR026516">
    <property type="entry name" value="THAP1/10"/>
</dbReference>
<evidence type="ECO:0000256" key="2">
    <source>
        <dbReference type="ARBA" id="ARBA00022771"/>
    </source>
</evidence>
<evidence type="ECO:0000256" key="4">
    <source>
        <dbReference type="ARBA" id="ARBA00023125"/>
    </source>
</evidence>
<feature type="region of interest" description="Disordered" evidence="6">
    <location>
        <begin position="171"/>
        <end position="258"/>
    </location>
</feature>
<feature type="compositionally biased region" description="Polar residues" evidence="6">
    <location>
        <begin position="399"/>
        <end position="410"/>
    </location>
</feature>
<feature type="domain" description="THAP-type" evidence="7">
    <location>
        <begin position="1"/>
        <end position="89"/>
    </location>
</feature>
<feature type="compositionally biased region" description="Basic and acidic residues" evidence="6">
    <location>
        <begin position="563"/>
        <end position="582"/>
    </location>
</feature>
<evidence type="ECO:0000256" key="6">
    <source>
        <dbReference type="SAM" id="MobiDB-lite"/>
    </source>
</evidence>
<feature type="compositionally biased region" description="Polar residues" evidence="6">
    <location>
        <begin position="231"/>
        <end position="258"/>
    </location>
</feature>
<reference evidence="8" key="2">
    <citation type="submission" date="2025-05" db="UniProtKB">
        <authorList>
            <consortium name="EnsemblMetazoa"/>
        </authorList>
    </citation>
    <scope>IDENTIFICATION</scope>
    <source>
        <strain evidence="8">Foshan</strain>
    </source>
</reference>
<evidence type="ECO:0000313" key="9">
    <source>
        <dbReference type="Proteomes" id="UP000069940"/>
    </source>
</evidence>
<keyword evidence="3" id="KW-0862">Zinc</keyword>
<dbReference type="SMART" id="SM00980">
    <property type="entry name" value="THAP"/>
    <property type="match status" value="1"/>
</dbReference>
<name>A0ABM1ZUK8_AEDAL</name>
<dbReference type="GeneID" id="134284693"/>
<dbReference type="EnsemblMetazoa" id="AALFPA23_021786.R32260">
    <property type="protein sequence ID" value="AALFPA23_021786.P32260"/>
    <property type="gene ID" value="AALFPA23_021786"/>
</dbReference>
<dbReference type="SUPFAM" id="SSF57716">
    <property type="entry name" value="Glucocorticoid receptor-like (DNA-binding domain)"/>
    <property type="match status" value="1"/>
</dbReference>
<feature type="region of interest" description="Disordered" evidence="6">
    <location>
        <begin position="84"/>
        <end position="141"/>
    </location>
</feature>
<sequence>MVLVHCVFDKCGNQRKKNGKISFFSFPKEPDLLQKWINFINTHNPTKLSEQALDRERMKICHMHFEKNQVATKSNSDRVLVRNSVPRCPPGIVDKAHALKTSKPNKKSKKTKESKSSNSQASKPGAAANAQSKNNSPIVEGPPLYHTINGYVVDLRIAALQETFRLPNGKLIQVRRQPKKGSETDQEASTKLPTQQPSQPKSPVVSNASPIVQPPRSKPVQSKEPVVNGLPDSSTSVPRPAQGTPNNLPTPPTSAHNTKASKTYINRRSGNPPVRTTAPSFRIAETRGPVVYPPSLSSLQSLMHKVHANTPFGNQLKDFEDRMITIAEISLHVVCKLNNLLNSNPYKNAAESRDIKYLYHTIGYLLEYAVGRFNDMEQTCVTDIINMGFTSKCDLGPLQNKQAEQPSTDNPPTEKTPSEQQPTPTEEQQPTSSNDNPPTSTEKDKTPTNSDEEQPLPTKKVNEEKTSEQPQSEVSEADEPDDEDDDCAIIEPRTDIIEVYSDDESDEPNDDGKSGAQTAEPASISINPRQLRICSDTESVDRGDESTSDSDKSSEKTAPPKKQSSDSKDKQTNAKERPESGSKEVQATVEETTEIEVVMNEVEETTIVHDYYYEAYTDDDDDDGDVVQVQQDVVETMEVDDDDDENDSSSRERQDGEEEETEELIEIIEGDVDLDLEEGQEYKVIEVVEGDFDNW</sequence>
<accession>A0ABM1ZUK8</accession>
<dbReference type="PANTHER" id="PTHR46600:SF11">
    <property type="entry name" value="THAP DOMAIN-CONTAINING PROTEIN 10"/>
    <property type="match status" value="1"/>
</dbReference>
<dbReference type="InterPro" id="IPR006612">
    <property type="entry name" value="THAP_Znf"/>
</dbReference>
<feature type="compositionally biased region" description="Acidic residues" evidence="6">
    <location>
        <begin position="475"/>
        <end position="488"/>
    </location>
</feature>
<evidence type="ECO:0000256" key="3">
    <source>
        <dbReference type="ARBA" id="ARBA00022833"/>
    </source>
</evidence>
<evidence type="ECO:0000256" key="1">
    <source>
        <dbReference type="ARBA" id="ARBA00022723"/>
    </source>
</evidence>
<reference evidence="9" key="1">
    <citation type="journal article" date="2015" name="Proc. Natl. Acad. Sci. U.S.A.">
        <title>Genome sequence of the Asian Tiger mosquito, Aedes albopictus, reveals insights into its biology, genetics, and evolution.</title>
        <authorList>
            <person name="Chen X.G."/>
            <person name="Jiang X."/>
            <person name="Gu J."/>
            <person name="Xu M."/>
            <person name="Wu Y."/>
            <person name="Deng Y."/>
            <person name="Zhang C."/>
            <person name="Bonizzoni M."/>
            <person name="Dermauw W."/>
            <person name="Vontas J."/>
            <person name="Armbruster P."/>
            <person name="Huang X."/>
            <person name="Yang Y."/>
            <person name="Zhang H."/>
            <person name="He W."/>
            <person name="Peng H."/>
            <person name="Liu Y."/>
            <person name="Wu K."/>
            <person name="Chen J."/>
            <person name="Lirakis M."/>
            <person name="Topalis P."/>
            <person name="Van Leeuwen T."/>
            <person name="Hall A.B."/>
            <person name="Jiang X."/>
            <person name="Thorpe C."/>
            <person name="Mueller R.L."/>
            <person name="Sun C."/>
            <person name="Waterhouse R.M."/>
            <person name="Yan G."/>
            <person name="Tu Z.J."/>
            <person name="Fang X."/>
            <person name="James A.A."/>
        </authorList>
    </citation>
    <scope>NUCLEOTIDE SEQUENCE [LARGE SCALE GENOMIC DNA]</scope>
    <source>
        <strain evidence="9">Foshan</strain>
    </source>
</reference>
<feature type="compositionally biased region" description="Acidic residues" evidence="6">
    <location>
        <begin position="500"/>
        <end position="509"/>
    </location>
</feature>
<dbReference type="Proteomes" id="UP000069940">
    <property type="component" value="Unassembled WGS sequence"/>
</dbReference>
<feature type="compositionally biased region" description="Polar residues" evidence="6">
    <location>
        <begin position="187"/>
        <end position="210"/>
    </location>
</feature>
<keyword evidence="1" id="KW-0479">Metal-binding</keyword>
<keyword evidence="4 5" id="KW-0238">DNA-binding</keyword>
<keyword evidence="2 5" id="KW-0863">Zinc-finger</keyword>
<feature type="region of interest" description="Disordered" evidence="6">
    <location>
        <begin position="396"/>
        <end position="594"/>
    </location>
</feature>
<feature type="region of interest" description="Disordered" evidence="6">
    <location>
        <begin position="635"/>
        <end position="662"/>
    </location>
</feature>
<feature type="compositionally biased region" description="Acidic residues" evidence="6">
    <location>
        <begin position="635"/>
        <end position="647"/>
    </location>
</feature>
<feature type="compositionally biased region" description="Basic residues" evidence="6">
    <location>
        <begin position="98"/>
        <end position="112"/>
    </location>
</feature>
<keyword evidence="9" id="KW-1185">Reference proteome</keyword>
<proteinExistence type="predicted"/>
<dbReference type="InterPro" id="IPR038441">
    <property type="entry name" value="THAP_Znf_sf"/>
</dbReference>
<dbReference type="RefSeq" id="XP_062699783.1">
    <property type="nucleotide sequence ID" value="XM_062843799.1"/>
</dbReference>
<protein>
    <recommendedName>
        <fullName evidence="7">THAP-type domain-containing protein</fullName>
    </recommendedName>
</protein>